<dbReference type="EMBL" id="PRLG01000021">
    <property type="protein sequence ID" value="PYY27946.1"/>
    <property type="molecule type" value="Genomic_DNA"/>
</dbReference>
<evidence type="ECO:0000313" key="3">
    <source>
        <dbReference type="Proteomes" id="UP000247459"/>
    </source>
</evidence>
<feature type="domain" description="SnoaL-like" evidence="1">
    <location>
        <begin position="23"/>
        <end position="130"/>
    </location>
</feature>
<dbReference type="SUPFAM" id="SSF54427">
    <property type="entry name" value="NTF2-like"/>
    <property type="match status" value="1"/>
</dbReference>
<dbReference type="InterPro" id="IPR032710">
    <property type="entry name" value="NTF2-like_dom_sf"/>
</dbReference>
<sequence length="154" mass="17927">MTNQMMTQEEVEIVRERAQQAFRNHLKYLSGGDIKAWVDLWEENGVLEFPYGPAGFPDRKEGKAELYDYMQNFPKHFEVQFTDLQFHLTLDPELVVAEFKSIGKHRETGNPYNQTYISVVETKDGLITRYRDFWNPLVAIESVGSVNDAVRFSD</sequence>
<dbReference type="Gene3D" id="3.10.450.50">
    <property type="match status" value="1"/>
</dbReference>
<dbReference type="Proteomes" id="UP000247459">
    <property type="component" value="Unassembled WGS sequence"/>
</dbReference>
<dbReference type="AlphaFoldDB" id="A0A2W0C6G7"/>
<gene>
    <name evidence="2" type="ORF">PIL02S_04619</name>
</gene>
<accession>A0A2W0C6G7</accession>
<dbReference type="InterPro" id="IPR037401">
    <property type="entry name" value="SnoaL-like"/>
</dbReference>
<protein>
    <recommendedName>
        <fullName evidence="1">SnoaL-like domain-containing protein</fullName>
    </recommendedName>
</protein>
<reference evidence="2 3" key="1">
    <citation type="submission" date="2018-01" db="EMBL/GenBank/DDBJ databases">
        <title>Genome sequence of the PGP bacterium Paenibacillus illinoisensis E3.</title>
        <authorList>
            <person name="Rolli E."/>
            <person name="Marasco R."/>
            <person name="Bessem C."/>
            <person name="Michoud G."/>
            <person name="Gaiarsa S."/>
            <person name="Borin S."/>
            <person name="Daffonchio D."/>
        </authorList>
    </citation>
    <scope>NUCLEOTIDE SEQUENCE [LARGE SCALE GENOMIC DNA]</scope>
    <source>
        <strain evidence="2 3">E3</strain>
    </source>
</reference>
<proteinExistence type="predicted"/>
<name>A0A2W0C6G7_9BACL</name>
<dbReference type="Pfam" id="PF12680">
    <property type="entry name" value="SnoaL_2"/>
    <property type="match status" value="1"/>
</dbReference>
<evidence type="ECO:0000313" key="2">
    <source>
        <dbReference type="EMBL" id="PYY27946.1"/>
    </source>
</evidence>
<comment type="caution">
    <text evidence="2">The sequence shown here is derived from an EMBL/GenBank/DDBJ whole genome shotgun (WGS) entry which is preliminary data.</text>
</comment>
<evidence type="ECO:0000259" key="1">
    <source>
        <dbReference type="Pfam" id="PF12680"/>
    </source>
</evidence>
<organism evidence="2 3">
    <name type="scientific">Paenibacillus illinoisensis</name>
    <dbReference type="NCBI Taxonomy" id="59845"/>
    <lineage>
        <taxon>Bacteria</taxon>
        <taxon>Bacillati</taxon>
        <taxon>Bacillota</taxon>
        <taxon>Bacilli</taxon>
        <taxon>Bacillales</taxon>
        <taxon>Paenibacillaceae</taxon>
        <taxon>Paenibacillus</taxon>
    </lineage>
</organism>
<dbReference type="RefSeq" id="WP_110821568.1">
    <property type="nucleotide sequence ID" value="NZ_PRLG01000021.1"/>
</dbReference>
<dbReference type="OrthoDB" id="2083380at2"/>